<evidence type="ECO:0000256" key="5">
    <source>
        <dbReference type="ARBA" id="ARBA00023004"/>
    </source>
</evidence>
<dbReference type="AlphaFoldDB" id="A0A5C3QV55"/>
<comment type="similarity">
    <text evidence="1">Belongs to the cytochrome P450 family.</text>
</comment>
<dbReference type="PRINTS" id="PR00463">
    <property type="entry name" value="EP450I"/>
</dbReference>
<dbReference type="PANTHER" id="PTHR24286:SF384">
    <property type="entry name" value="P450, PUTATIVE (EUROFUNG)-RELATED"/>
    <property type="match status" value="1"/>
</dbReference>
<dbReference type="Pfam" id="PF00067">
    <property type="entry name" value="p450"/>
    <property type="match status" value="1"/>
</dbReference>
<evidence type="ECO:0000313" key="10">
    <source>
        <dbReference type="EMBL" id="TFL04710.1"/>
    </source>
</evidence>
<comment type="cofactor">
    <cofactor evidence="7">
        <name>heme</name>
        <dbReference type="ChEBI" id="CHEBI:30413"/>
    </cofactor>
</comment>
<evidence type="ECO:0000256" key="3">
    <source>
        <dbReference type="ARBA" id="ARBA00022723"/>
    </source>
</evidence>
<evidence type="ECO:0000256" key="4">
    <source>
        <dbReference type="ARBA" id="ARBA00023002"/>
    </source>
</evidence>
<evidence type="ECO:0000256" key="8">
    <source>
        <dbReference type="SAM" id="MobiDB-lite"/>
    </source>
</evidence>
<dbReference type="GO" id="GO:0020037">
    <property type="term" value="F:heme binding"/>
    <property type="evidence" value="ECO:0007669"/>
    <property type="project" value="InterPro"/>
</dbReference>
<proteinExistence type="inferred from homology"/>
<dbReference type="STRING" id="1884261.A0A5C3QV55"/>
<dbReference type="PANTHER" id="PTHR24286">
    <property type="entry name" value="CYTOCHROME P450 26"/>
    <property type="match status" value="1"/>
</dbReference>
<feature type="binding site" description="axial binding residue" evidence="7">
    <location>
        <position position="445"/>
    </location>
    <ligand>
        <name>heme</name>
        <dbReference type="ChEBI" id="CHEBI:30413"/>
    </ligand>
    <ligandPart>
        <name>Fe</name>
        <dbReference type="ChEBI" id="CHEBI:18248"/>
    </ligandPart>
</feature>
<dbReference type="InterPro" id="IPR001128">
    <property type="entry name" value="Cyt_P450"/>
</dbReference>
<keyword evidence="9" id="KW-1133">Transmembrane helix</keyword>
<evidence type="ECO:0000256" key="9">
    <source>
        <dbReference type="SAM" id="Phobius"/>
    </source>
</evidence>
<evidence type="ECO:0000256" key="2">
    <source>
        <dbReference type="ARBA" id="ARBA00022617"/>
    </source>
</evidence>
<dbReference type="Gene3D" id="1.10.630.10">
    <property type="entry name" value="Cytochrome P450"/>
    <property type="match status" value="1"/>
</dbReference>
<evidence type="ECO:0000256" key="6">
    <source>
        <dbReference type="ARBA" id="ARBA00023033"/>
    </source>
</evidence>
<keyword evidence="4" id="KW-0560">Oxidoreductase</keyword>
<name>A0A5C3QV55_9AGAR</name>
<dbReference type="GO" id="GO:0005506">
    <property type="term" value="F:iron ion binding"/>
    <property type="evidence" value="ECO:0007669"/>
    <property type="project" value="InterPro"/>
</dbReference>
<evidence type="ECO:0000256" key="7">
    <source>
        <dbReference type="PIRSR" id="PIRSR602401-1"/>
    </source>
</evidence>
<keyword evidence="9" id="KW-0812">Transmembrane</keyword>
<sequence length="506" mass="57275">MSTSFGLHAALPLYLHASLSVQLVVIVALSTFLVTALHLSRPDGLHDAESQVASLPCLSVLALVPFFRRRFDFFNWAFAITRQPMFRFKLLNNSVYIVSGEENRKAFFSHRSLDLTEGFALLSGAIPMVPGITSALQAQRVALIHKRLALVQRESYLKHLIPLLLVDIQQFLVKRYSASGTADPFESIYELVFQTTLRALTCEEIADDEHTATRLRILYAKLDENTTPLTVVAPWIPSPSMIRKLLATREIYWIIKRVIRSRREGGIAHHDTLQILLDHEDDDMLIVGFIMGLIVAGARATGTAASWLHVYMGQDPIWQEKVKLEVDDLLQKYAFVDTKDGRHDISEQLSSVPLHAWENDMPVMDMLIRETLRVAQPHTAMRKNTGGEFWLGDRKIPAGAYLMYPFSDVHLDPELYPDPWSFAPGRPQPEAPMSYVAWGAGKTICQGQRLAKMELKLIISMLVQTLRWRTTDASGNVLPEAPRPDWNDTVSCRPPEKSVYTSYNRR</sequence>
<keyword evidence="5 7" id="KW-0408">Iron</keyword>
<evidence type="ECO:0000256" key="1">
    <source>
        <dbReference type="ARBA" id="ARBA00010617"/>
    </source>
</evidence>
<dbReference type="Proteomes" id="UP000305067">
    <property type="component" value="Unassembled WGS sequence"/>
</dbReference>
<dbReference type="InterPro" id="IPR002401">
    <property type="entry name" value="Cyt_P450_E_grp-I"/>
</dbReference>
<keyword evidence="6" id="KW-0503">Monooxygenase</keyword>
<feature type="transmembrane region" description="Helical" evidence="9">
    <location>
        <begin position="12"/>
        <end position="39"/>
    </location>
</feature>
<dbReference type="OrthoDB" id="1055148at2759"/>
<reference evidence="10 11" key="1">
    <citation type="journal article" date="2019" name="Nat. Ecol. Evol.">
        <title>Megaphylogeny resolves global patterns of mushroom evolution.</title>
        <authorList>
            <person name="Varga T."/>
            <person name="Krizsan K."/>
            <person name="Foldi C."/>
            <person name="Dima B."/>
            <person name="Sanchez-Garcia M."/>
            <person name="Sanchez-Ramirez S."/>
            <person name="Szollosi G.J."/>
            <person name="Szarkandi J.G."/>
            <person name="Papp V."/>
            <person name="Albert L."/>
            <person name="Andreopoulos W."/>
            <person name="Angelini C."/>
            <person name="Antonin V."/>
            <person name="Barry K.W."/>
            <person name="Bougher N.L."/>
            <person name="Buchanan P."/>
            <person name="Buyck B."/>
            <person name="Bense V."/>
            <person name="Catcheside P."/>
            <person name="Chovatia M."/>
            <person name="Cooper J."/>
            <person name="Damon W."/>
            <person name="Desjardin D."/>
            <person name="Finy P."/>
            <person name="Geml J."/>
            <person name="Haridas S."/>
            <person name="Hughes K."/>
            <person name="Justo A."/>
            <person name="Karasinski D."/>
            <person name="Kautmanova I."/>
            <person name="Kiss B."/>
            <person name="Kocsube S."/>
            <person name="Kotiranta H."/>
            <person name="LaButti K.M."/>
            <person name="Lechner B.E."/>
            <person name="Liimatainen K."/>
            <person name="Lipzen A."/>
            <person name="Lukacs Z."/>
            <person name="Mihaltcheva S."/>
            <person name="Morgado L.N."/>
            <person name="Niskanen T."/>
            <person name="Noordeloos M.E."/>
            <person name="Ohm R.A."/>
            <person name="Ortiz-Santana B."/>
            <person name="Ovrebo C."/>
            <person name="Racz N."/>
            <person name="Riley R."/>
            <person name="Savchenko A."/>
            <person name="Shiryaev A."/>
            <person name="Soop K."/>
            <person name="Spirin V."/>
            <person name="Szebenyi C."/>
            <person name="Tomsovsky M."/>
            <person name="Tulloss R.E."/>
            <person name="Uehling J."/>
            <person name="Grigoriev I.V."/>
            <person name="Vagvolgyi C."/>
            <person name="Papp T."/>
            <person name="Martin F.M."/>
            <person name="Miettinen O."/>
            <person name="Hibbett D.S."/>
            <person name="Nagy L.G."/>
        </authorList>
    </citation>
    <scope>NUCLEOTIDE SEQUENCE [LARGE SCALE GENOMIC DNA]</scope>
    <source>
        <strain evidence="10 11">CBS 309.79</strain>
    </source>
</reference>
<accession>A0A5C3QV55</accession>
<keyword evidence="2 7" id="KW-0349">Heme</keyword>
<dbReference type="GO" id="GO:0016705">
    <property type="term" value="F:oxidoreductase activity, acting on paired donors, with incorporation or reduction of molecular oxygen"/>
    <property type="evidence" value="ECO:0007669"/>
    <property type="project" value="InterPro"/>
</dbReference>
<protein>
    <submittedName>
        <fullName evidence="10">Cytochrome P450</fullName>
    </submittedName>
</protein>
<dbReference type="SUPFAM" id="SSF48264">
    <property type="entry name" value="Cytochrome P450"/>
    <property type="match status" value="1"/>
</dbReference>
<dbReference type="EMBL" id="ML178818">
    <property type="protein sequence ID" value="TFL04710.1"/>
    <property type="molecule type" value="Genomic_DNA"/>
</dbReference>
<dbReference type="CDD" id="cd00302">
    <property type="entry name" value="cytochrome_P450"/>
    <property type="match status" value="1"/>
</dbReference>
<keyword evidence="9" id="KW-0472">Membrane</keyword>
<feature type="region of interest" description="Disordered" evidence="8">
    <location>
        <begin position="477"/>
        <end position="506"/>
    </location>
</feature>
<evidence type="ECO:0000313" key="11">
    <source>
        <dbReference type="Proteomes" id="UP000305067"/>
    </source>
</evidence>
<dbReference type="GO" id="GO:0004497">
    <property type="term" value="F:monooxygenase activity"/>
    <property type="evidence" value="ECO:0007669"/>
    <property type="project" value="UniProtKB-KW"/>
</dbReference>
<keyword evidence="11" id="KW-1185">Reference proteome</keyword>
<organism evidence="10 11">
    <name type="scientific">Pterulicium gracile</name>
    <dbReference type="NCBI Taxonomy" id="1884261"/>
    <lineage>
        <taxon>Eukaryota</taxon>
        <taxon>Fungi</taxon>
        <taxon>Dikarya</taxon>
        <taxon>Basidiomycota</taxon>
        <taxon>Agaricomycotina</taxon>
        <taxon>Agaricomycetes</taxon>
        <taxon>Agaricomycetidae</taxon>
        <taxon>Agaricales</taxon>
        <taxon>Pleurotineae</taxon>
        <taxon>Pterulaceae</taxon>
        <taxon>Pterulicium</taxon>
    </lineage>
</organism>
<dbReference type="GO" id="GO:0016125">
    <property type="term" value="P:sterol metabolic process"/>
    <property type="evidence" value="ECO:0007669"/>
    <property type="project" value="TreeGrafter"/>
</dbReference>
<keyword evidence="3 7" id="KW-0479">Metal-binding</keyword>
<dbReference type="PRINTS" id="PR00385">
    <property type="entry name" value="P450"/>
</dbReference>
<gene>
    <name evidence="10" type="ORF">BDV98DRAFT_328502</name>
</gene>
<dbReference type="InterPro" id="IPR036396">
    <property type="entry name" value="Cyt_P450_sf"/>
</dbReference>